<gene>
    <name evidence="2" type="ORF">F7725_018113</name>
</gene>
<feature type="region of interest" description="Disordered" evidence="1">
    <location>
        <begin position="76"/>
        <end position="122"/>
    </location>
</feature>
<accession>A0A7J5XQJ1</accession>
<comment type="caution">
    <text evidence="2">The sequence shown here is derived from an EMBL/GenBank/DDBJ whole genome shotgun (WGS) entry which is preliminary data.</text>
</comment>
<evidence type="ECO:0000256" key="1">
    <source>
        <dbReference type="SAM" id="MobiDB-lite"/>
    </source>
</evidence>
<dbReference type="EMBL" id="JAAKFY010000021">
    <property type="protein sequence ID" value="KAF3839396.1"/>
    <property type="molecule type" value="Genomic_DNA"/>
</dbReference>
<dbReference type="AlphaFoldDB" id="A0A7J5XQJ1"/>
<evidence type="ECO:0000313" key="2">
    <source>
        <dbReference type="EMBL" id="KAF3839396.1"/>
    </source>
</evidence>
<dbReference type="Proteomes" id="UP000518266">
    <property type="component" value="Unassembled WGS sequence"/>
</dbReference>
<protein>
    <submittedName>
        <fullName evidence="2">Uncharacterized protein</fullName>
    </submittedName>
</protein>
<sequence length="329" mass="35988">MAPTSKTDEHFGGLQALEPKRNNLLWEVLGKSEDTPPFCLTTQLMFILIRDYKTKRSCEAERLANTKATIQQDLSASWAGSQQRAGGRSPGPSGNFSHTHPSATVGQQGDGEEDGEEEDGAKVLRTRRVGWIKIEGLQKASFHWGCRTGDGLWLSRPKGPLWVQVSQLLHHAPLSTTKEGPCESPCCDMIHRGNLGTGDAHRAIKPRCPQLCLRPGVDQRTHRSRLVKHNRLKTKALNLVITLPRGLPSVSKEALWGVPIMGDPSGLGDPWRGRRAGRAGTAAALAQSFARIGNARGLPHSCWEPPRQLDCCGMSSRLKCLGVRGLRGR</sequence>
<dbReference type="OrthoDB" id="10614476at2759"/>
<organism evidence="2 3">
    <name type="scientific">Dissostichus mawsoni</name>
    <name type="common">Antarctic cod</name>
    <dbReference type="NCBI Taxonomy" id="36200"/>
    <lineage>
        <taxon>Eukaryota</taxon>
        <taxon>Metazoa</taxon>
        <taxon>Chordata</taxon>
        <taxon>Craniata</taxon>
        <taxon>Vertebrata</taxon>
        <taxon>Euteleostomi</taxon>
        <taxon>Actinopterygii</taxon>
        <taxon>Neopterygii</taxon>
        <taxon>Teleostei</taxon>
        <taxon>Neoteleostei</taxon>
        <taxon>Acanthomorphata</taxon>
        <taxon>Eupercaria</taxon>
        <taxon>Perciformes</taxon>
        <taxon>Notothenioidei</taxon>
        <taxon>Nototheniidae</taxon>
        <taxon>Dissostichus</taxon>
    </lineage>
</organism>
<feature type="compositionally biased region" description="Polar residues" evidence="1">
    <location>
        <begin position="92"/>
        <end position="105"/>
    </location>
</feature>
<reference evidence="2 3" key="1">
    <citation type="submission" date="2020-03" db="EMBL/GenBank/DDBJ databases">
        <title>Dissostichus mawsoni Genome sequencing and assembly.</title>
        <authorList>
            <person name="Park H."/>
        </authorList>
    </citation>
    <scope>NUCLEOTIDE SEQUENCE [LARGE SCALE GENOMIC DNA]</scope>
    <source>
        <strain evidence="2">DM0001</strain>
        <tissue evidence="2">Muscle</tissue>
    </source>
</reference>
<name>A0A7J5XQJ1_DISMA</name>
<feature type="compositionally biased region" description="Acidic residues" evidence="1">
    <location>
        <begin position="110"/>
        <end position="119"/>
    </location>
</feature>
<proteinExistence type="predicted"/>
<evidence type="ECO:0000313" key="3">
    <source>
        <dbReference type="Proteomes" id="UP000518266"/>
    </source>
</evidence>
<keyword evidence="3" id="KW-1185">Reference proteome</keyword>